<feature type="compositionally biased region" description="Acidic residues" evidence="8">
    <location>
        <begin position="603"/>
        <end position="620"/>
    </location>
</feature>
<dbReference type="PANTHER" id="PTHR47178">
    <property type="entry name" value="MONOOXYGENASE, FAD-BINDING"/>
    <property type="match status" value="1"/>
</dbReference>
<evidence type="ECO:0000313" key="10">
    <source>
        <dbReference type="Proteomes" id="UP000008177"/>
    </source>
</evidence>
<dbReference type="eggNOG" id="ENOG502SIVG">
    <property type="taxonomic scope" value="Eukaryota"/>
</dbReference>
<gene>
    <name evidence="9" type="ORF">BofuT4_P161360.1</name>
</gene>
<evidence type="ECO:0000256" key="7">
    <source>
        <dbReference type="ARBA" id="ARBA00023033"/>
    </source>
</evidence>
<evidence type="ECO:0000256" key="6">
    <source>
        <dbReference type="ARBA" id="ARBA00023002"/>
    </source>
</evidence>
<dbReference type="PANTHER" id="PTHR47178:SF4">
    <property type="entry name" value="FAD-DEPENDENT MONOOXYGENASE APTC"/>
    <property type="match status" value="1"/>
</dbReference>
<dbReference type="GO" id="GO:0004497">
    <property type="term" value="F:monooxygenase activity"/>
    <property type="evidence" value="ECO:0007669"/>
    <property type="project" value="UniProtKB-KW"/>
</dbReference>
<evidence type="ECO:0000256" key="4">
    <source>
        <dbReference type="ARBA" id="ARBA00022630"/>
    </source>
</evidence>
<feature type="compositionally biased region" description="Acidic residues" evidence="8">
    <location>
        <begin position="521"/>
        <end position="534"/>
    </location>
</feature>
<feature type="compositionally biased region" description="Polar residues" evidence="8">
    <location>
        <begin position="637"/>
        <end position="646"/>
    </location>
</feature>
<dbReference type="InParanoid" id="G2YTT7"/>
<keyword evidence="7" id="KW-0503">Monooxygenase</keyword>
<dbReference type="Gene3D" id="3.50.50.60">
    <property type="entry name" value="FAD/NAD(P)-binding domain"/>
    <property type="match status" value="1"/>
</dbReference>
<keyword evidence="4" id="KW-0285">Flavoprotein</keyword>
<feature type="compositionally biased region" description="Low complexity" evidence="8">
    <location>
        <begin position="535"/>
        <end position="562"/>
    </location>
</feature>
<evidence type="ECO:0000256" key="8">
    <source>
        <dbReference type="SAM" id="MobiDB-lite"/>
    </source>
</evidence>
<comment type="cofactor">
    <cofactor evidence="1">
        <name>FAD</name>
        <dbReference type="ChEBI" id="CHEBI:57692"/>
    </cofactor>
</comment>
<evidence type="ECO:0000256" key="1">
    <source>
        <dbReference type="ARBA" id="ARBA00001974"/>
    </source>
</evidence>
<sequence>MALPKSTKKLSASKHIRKMSMKSFLESSPSTPVHGPLVRSPVRILGSGLSALTLARSLHKKKIPFKIFTKDCPPEDSPNRHDYSLSLPARSIRSLKLLLNMSTKSFQDHLLVPNTTPFPRGTTNTIVRVHRGRLERCLRSLFKDDIEWNCEIKVRSSGPPRLVFPPHVDALEGNITFDCMGVHSPVQCPGSYNVISPIVVFRGTVILSKTLWDQKFQDWFPRNTAHINKKFGATNLDLIINQISEQTGEVSLTYIYSRPVLDGLMDTEDELWKPTRPTHEAASPVLIEKFLDEIKTFRHKNVLPGPYNVIFNPEKMKEDRILHWLMRTLRADQPEAIKLWASDEKIMKLGDAVMSMPIVETIGAELAISDGLKAAEQIEKFGGERLHCWFIERWQWKLAVSHESYRRVLVRYKRTNAKSHFTSHSTEIHALHHNKAPHPNKRDFLTCEETYGEGSIPCGGSDSKYCYDPTIGESCCMQDSGYCGLGDVCASIEGYCCHKDENEQICMLRLGISFPDDITSDPDFNSDIDSEDLDSSLTSISSSSSSSSTSQSQSESESQSITHIKSDDESTDSDLGTESSDSDGASSPPMSMLMNALNSGPLADEDADADTDEDEDENADPDSALDSGSEGEGDVDTGTNVNPEPTTVVLSLGTAVASAVPFDVMNKGGVSSLGAGESSTLVSSLEGLETSSATAGSNANALTSSALPSQSISEGGLNASATTSAVDGTFTGGAVRIRRESGLEGGVARSCLFLGVSFVVWVVL</sequence>
<accession>G2YTT7</accession>
<comment type="pathway">
    <text evidence="2">Secondary metabolite biosynthesis.</text>
</comment>
<evidence type="ECO:0000256" key="2">
    <source>
        <dbReference type="ARBA" id="ARBA00005179"/>
    </source>
</evidence>
<name>G2YTT7_BOTF4</name>
<comment type="similarity">
    <text evidence="3">Belongs to the paxM FAD-dependent monooxygenase family.</text>
</comment>
<organism evidence="9 10">
    <name type="scientific">Botryotinia fuckeliana (strain T4)</name>
    <name type="common">Noble rot fungus</name>
    <name type="synonym">Botrytis cinerea</name>
    <dbReference type="NCBI Taxonomy" id="999810"/>
    <lineage>
        <taxon>Eukaryota</taxon>
        <taxon>Fungi</taxon>
        <taxon>Dikarya</taxon>
        <taxon>Ascomycota</taxon>
        <taxon>Pezizomycotina</taxon>
        <taxon>Leotiomycetes</taxon>
        <taxon>Helotiales</taxon>
        <taxon>Sclerotiniaceae</taxon>
        <taxon>Botrytis</taxon>
    </lineage>
</organism>
<dbReference type="HOGENOM" id="CLU_365220_0_0_1"/>
<dbReference type="Proteomes" id="UP000008177">
    <property type="component" value="Unplaced contigs"/>
</dbReference>
<evidence type="ECO:0000313" key="9">
    <source>
        <dbReference type="EMBL" id="CCD54847.1"/>
    </source>
</evidence>
<dbReference type="SUPFAM" id="SSF51905">
    <property type="entry name" value="FAD/NAD(P)-binding domain"/>
    <property type="match status" value="1"/>
</dbReference>
<proteinExistence type="inferred from homology"/>
<dbReference type="STRING" id="999810.G2YTT7"/>
<feature type="compositionally biased region" description="Polar residues" evidence="8">
    <location>
        <begin position="573"/>
        <end position="589"/>
    </location>
</feature>
<protein>
    <submittedName>
        <fullName evidence="9">Uncharacterized protein</fullName>
    </submittedName>
</protein>
<evidence type="ECO:0000256" key="5">
    <source>
        <dbReference type="ARBA" id="ARBA00022827"/>
    </source>
</evidence>
<dbReference type="AlphaFoldDB" id="G2YTT7"/>
<reference evidence="10" key="1">
    <citation type="journal article" date="2011" name="PLoS Genet.">
        <title>Genomic analysis of the necrotrophic fungal pathogens Sclerotinia sclerotiorum and Botrytis cinerea.</title>
        <authorList>
            <person name="Amselem J."/>
            <person name="Cuomo C.A."/>
            <person name="van Kan J.A."/>
            <person name="Viaud M."/>
            <person name="Benito E.P."/>
            <person name="Couloux A."/>
            <person name="Coutinho P.M."/>
            <person name="de Vries R.P."/>
            <person name="Dyer P.S."/>
            <person name="Fillinger S."/>
            <person name="Fournier E."/>
            <person name="Gout L."/>
            <person name="Hahn M."/>
            <person name="Kohn L."/>
            <person name="Lapalu N."/>
            <person name="Plummer K.M."/>
            <person name="Pradier J.M."/>
            <person name="Quevillon E."/>
            <person name="Sharon A."/>
            <person name="Simon A."/>
            <person name="ten Have A."/>
            <person name="Tudzynski B."/>
            <person name="Tudzynski P."/>
            <person name="Wincker P."/>
            <person name="Andrew M."/>
            <person name="Anthouard V."/>
            <person name="Beever R.E."/>
            <person name="Beffa R."/>
            <person name="Benoit I."/>
            <person name="Bouzid O."/>
            <person name="Brault B."/>
            <person name="Chen Z."/>
            <person name="Choquer M."/>
            <person name="Collemare J."/>
            <person name="Cotton P."/>
            <person name="Danchin E.G."/>
            <person name="Da Silva C."/>
            <person name="Gautier A."/>
            <person name="Giraud C."/>
            <person name="Giraud T."/>
            <person name="Gonzalez C."/>
            <person name="Grossetete S."/>
            <person name="Guldener U."/>
            <person name="Henrissat B."/>
            <person name="Howlett B.J."/>
            <person name="Kodira C."/>
            <person name="Kretschmer M."/>
            <person name="Lappartient A."/>
            <person name="Leroch M."/>
            <person name="Levis C."/>
            <person name="Mauceli E."/>
            <person name="Neuveglise C."/>
            <person name="Oeser B."/>
            <person name="Pearson M."/>
            <person name="Poulain J."/>
            <person name="Poussereau N."/>
            <person name="Quesneville H."/>
            <person name="Rascle C."/>
            <person name="Schumacher J."/>
            <person name="Segurens B."/>
            <person name="Sexton A."/>
            <person name="Silva E."/>
            <person name="Sirven C."/>
            <person name="Soanes D.M."/>
            <person name="Talbot N.J."/>
            <person name="Templeton M."/>
            <person name="Yandava C."/>
            <person name="Yarden O."/>
            <person name="Zeng Q."/>
            <person name="Rollins J.A."/>
            <person name="Lebrun M.H."/>
            <person name="Dickman M."/>
        </authorList>
    </citation>
    <scope>NUCLEOTIDE SEQUENCE [LARGE SCALE GENOMIC DNA]</scope>
    <source>
        <strain evidence="10">T4</strain>
    </source>
</reference>
<dbReference type="InterPro" id="IPR036188">
    <property type="entry name" value="FAD/NAD-bd_sf"/>
</dbReference>
<evidence type="ECO:0000256" key="3">
    <source>
        <dbReference type="ARBA" id="ARBA00007992"/>
    </source>
</evidence>
<keyword evidence="5" id="KW-0274">FAD</keyword>
<dbReference type="EMBL" id="FQ790352">
    <property type="protein sequence ID" value="CCD54847.1"/>
    <property type="molecule type" value="Genomic_DNA"/>
</dbReference>
<dbReference type="OrthoDB" id="47494at2759"/>
<keyword evidence="6" id="KW-0560">Oxidoreductase</keyword>
<feature type="region of interest" description="Disordered" evidence="8">
    <location>
        <begin position="521"/>
        <end position="646"/>
    </location>
</feature>